<dbReference type="PANTHER" id="PTHR10695">
    <property type="entry name" value="DEPHOSPHO-COA KINASE-RELATED"/>
    <property type="match status" value="1"/>
</dbReference>
<evidence type="ECO:0000256" key="3">
    <source>
        <dbReference type="SAM" id="Phobius"/>
    </source>
</evidence>
<evidence type="ECO:0000313" key="5">
    <source>
        <dbReference type="Proteomes" id="UP001295684"/>
    </source>
</evidence>
<dbReference type="PANTHER" id="PTHR10695:SF46">
    <property type="entry name" value="BIFUNCTIONAL COENZYME A SYNTHASE-RELATED"/>
    <property type="match status" value="1"/>
</dbReference>
<dbReference type="NCBIfam" id="TIGR00152">
    <property type="entry name" value="dephospho-CoA kinase"/>
    <property type="match status" value="1"/>
</dbReference>
<reference evidence="4" key="1">
    <citation type="submission" date="2023-07" db="EMBL/GenBank/DDBJ databases">
        <authorList>
            <consortium name="AG Swart"/>
            <person name="Singh M."/>
            <person name="Singh A."/>
            <person name="Seah K."/>
            <person name="Emmerich C."/>
        </authorList>
    </citation>
    <scope>NUCLEOTIDE SEQUENCE</scope>
    <source>
        <strain evidence="4">DP1</strain>
    </source>
</reference>
<dbReference type="InterPro" id="IPR027417">
    <property type="entry name" value="P-loop_NTPase"/>
</dbReference>
<dbReference type="GO" id="GO:0015937">
    <property type="term" value="P:coenzyme A biosynthetic process"/>
    <property type="evidence" value="ECO:0007669"/>
    <property type="project" value="InterPro"/>
</dbReference>
<keyword evidence="3" id="KW-1133">Transmembrane helix</keyword>
<dbReference type="GO" id="GO:0005524">
    <property type="term" value="F:ATP binding"/>
    <property type="evidence" value="ECO:0007669"/>
    <property type="project" value="UniProtKB-KW"/>
</dbReference>
<feature type="transmembrane region" description="Helical" evidence="3">
    <location>
        <begin position="38"/>
        <end position="65"/>
    </location>
</feature>
<dbReference type="GO" id="GO:0004140">
    <property type="term" value="F:dephospho-CoA kinase activity"/>
    <property type="evidence" value="ECO:0007669"/>
    <property type="project" value="InterPro"/>
</dbReference>
<keyword evidence="2" id="KW-0067">ATP-binding</keyword>
<dbReference type="Pfam" id="PF01121">
    <property type="entry name" value="CoaE"/>
    <property type="match status" value="1"/>
</dbReference>
<evidence type="ECO:0000256" key="2">
    <source>
        <dbReference type="ARBA" id="ARBA00022840"/>
    </source>
</evidence>
<protein>
    <recommendedName>
        <fullName evidence="6">Dephospho-CoA kinase</fullName>
    </recommendedName>
</protein>
<dbReference type="HAMAP" id="MF_00376">
    <property type="entry name" value="Dephospho_CoA_kinase"/>
    <property type="match status" value="1"/>
</dbReference>
<dbReference type="EMBL" id="CAMPGE010019128">
    <property type="protein sequence ID" value="CAI2377484.1"/>
    <property type="molecule type" value="Genomic_DNA"/>
</dbReference>
<keyword evidence="3" id="KW-0812">Transmembrane</keyword>
<dbReference type="AlphaFoldDB" id="A0AAD1XRJ3"/>
<dbReference type="Gene3D" id="3.40.50.300">
    <property type="entry name" value="P-loop containing nucleotide triphosphate hydrolases"/>
    <property type="match status" value="1"/>
</dbReference>
<evidence type="ECO:0008006" key="6">
    <source>
        <dbReference type="Google" id="ProtNLM"/>
    </source>
</evidence>
<dbReference type="InterPro" id="IPR001977">
    <property type="entry name" value="Depp_CoAkinase"/>
</dbReference>
<organism evidence="4 5">
    <name type="scientific">Euplotes crassus</name>
    <dbReference type="NCBI Taxonomy" id="5936"/>
    <lineage>
        <taxon>Eukaryota</taxon>
        <taxon>Sar</taxon>
        <taxon>Alveolata</taxon>
        <taxon>Ciliophora</taxon>
        <taxon>Intramacronucleata</taxon>
        <taxon>Spirotrichea</taxon>
        <taxon>Hypotrichia</taxon>
        <taxon>Euplotida</taxon>
        <taxon>Euplotidae</taxon>
        <taxon>Moneuplotes</taxon>
    </lineage>
</organism>
<comment type="caution">
    <text evidence="4">The sequence shown here is derived from an EMBL/GenBank/DDBJ whole genome shotgun (WGS) entry which is preliminary data.</text>
</comment>
<dbReference type="Proteomes" id="UP001295684">
    <property type="component" value="Unassembled WGS sequence"/>
</dbReference>
<sequence>MLGPTLVAFYIGVRWHAITNKYEQSTQKVLTILFGLHYIIMVFFIRTSFLASMLSNLFLLFGVYFGNKFQVMGITGGISTGKSTVSNILANAGFAVIDSDKISKEVSNDPKTINQIKKEFGEEVFDDKGELDRIKLGEIVFKSKTKRKKLNSIMQGKIFWKMIKEFWRLRFTENQSSIILDVPLLYETKILEYICYPILVVAVDDEEKIKKRLMARNQLTEEQALDRIRAQMPLKLKCEKADIIVNNSGNFSDLQNELKDNTMKQIIKCLSSPAS</sequence>
<dbReference type="SUPFAM" id="SSF52540">
    <property type="entry name" value="P-loop containing nucleoside triphosphate hydrolases"/>
    <property type="match status" value="1"/>
</dbReference>
<name>A0AAD1XRJ3_EUPCR</name>
<dbReference type="PROSITE" id="PS51219">
    <property type="entry name" value="DPCK"/>
    <property type="match status" value="1"/>
</dbReference>
<evidence type="ECO:0000313" key="4">
    <source>
        <dbReference type="EMBL" id="CAI2377484.1"/>
    </source>
</evidence>
<keyword evidence="5" id="KW-1185">Reference proteome</keyword>
<keyword evidence="1" id="KW-0547">Nucleotide-binding</keyword>
<dbReference type="CDD" id="cd02022">
    <property type="entry name" value="DPCK"/>
    <property type="match status" value="1"/>
</dbReference>
<proteinExistence type="inferred from homology"/>
<evidence type="ECO:0000256" key="1">
    <source>
        <dbReference type="ARBA" id="ARBA00022741"/>
    </source>
</evidence>
<accession>A0AAD1XRJ3</accession>
<gene>
    <name evidence="4" type="ORF">ECRASSUSDP1_LOCUS18870</name>
</gene>
<keyword evidence="3" id="KW-0472">Membrane</keyword>